<feature type="domain" description="GyrI-like small molecule binding" evidence="1">
    <location>
        <begin position="16"/>
        <end position="192"/>
    </location>
</feature>
<dbReference type="EMBL" id="QDDR01000013">
    <property type="protein sequence ID" value="PVE45661.1"/>
    <property type="molecule type" value="Genomic_DNA"/>
</dbReference>
<organism evidence="2 3">
    <name type="scientific">Pararhodobacter aggregans</name>
    <dbReference type="NCBI Taxonomy" id="404875"/>
    <lineage>
        <taxon>Bacteria</taxon>
        <taxon>Pseudomonadati</taxon>
        <taxon>Pseudomonadota</taxon>
        <taxon>Alphaproteobacteria</taxon>
        <taxon>Rhodobacterales</taxon>
        <taxon>Paracoccaceae</taxon>
        <taxon>Pararhodobacter</taxon>
    </lineage>
</organism>
<dbReference type="Pfam" id="PF06445">
    <property type="entry name" value="GyrI-like"/>
    <property type="match status" value="1"/>
</dbReference>
<evidence type="ECO:0000259" key="1">
    <source>
        <dbReference type="Pfam" id="PF06445"/>
    </source>
</evidence>
<dbReference type="SUPFAM" id="SSF55136">
    <property type="entry name" value="Probable bacterial effector-binding domain"/>
    <property type="match status" value="1"/>
</dbReference>
<proteinExistence type="predicted"/>
<sequence length="196" mass="21587">MTDPLLTRKPGRIDRVTVPPMVFFAIEGQGAPGGAEHRPAVEALYGLAYGARFAGKAQGHDEKVGPLEGLWWSEDYAVFQPGGDREAWRWRMMIRAPGWLGAEAFEDLRRAVMAKKGAGVFARVTLWPFDEGLCLQALHLGPYAEEGPLIARIHDQAAAEGLALTGLHHEIYLSDPRRVAPEKLKTILRQPVRAGD</sequence>
<protein>
    <recommendedName>
        <fullName evidence="1">GyrI-like small molecule binding domain-containing protein</fullName>
    </recommendedName>
</protein>
<name>A0A2T7UM13_9RHOB</name>
<gene>
    <name evidence="2" type="ORF">DDE23_20600</name>
</gene>
<dbReference type="OrthoDB" id="4772335at2"/>
<accession>A0A2T7UM13</accession>
<dbReference type="AlphaFoldDB" id="A0A2T7UM13"/>
<keyword evidence="3" id="KW-1185">Reference proteome</keyword>
<dbReference type="RefSeq" id="WP_107751665.1">
    <property type="nucleotide sequence ID" value="NZ_QBKF01000005.1"/>
</dbReference>
<dbReference type="Proteomes" id="UP000244810">
    <property type="component" value="Unassembled WGS sequence"/>
</dbReference>
<reference evidence="2 3" key="1">
    <citation type="journal article" date="2011" name="Syst. Appl. Microbiol.">
        <title>Defluviimonas denitrificans gen. nov., sp. nov., and Pararhodobacter aggregans gen. nov., sp. nov., non-phototrophic Rhodobacteraceae from the biofilter of a marine aquaculture.</title>
        <authorList>
            <person name="Foesel B.U."/>
            <person name="Drake H.L."/>
            <person name="Schramm A."/>
        </authorList>
    </citation>
    <scope>NUCLEOTIDE SEQUENCE [LARGE SCALE GENOMIC DNA]</scope>
    <source>
        <strain evidence="2 3">D1-19</strain>
    </source>
</reference>
<dbReference type="InterPro" id="IPR011256">
    <property type="entry name" value="Reg_factor_effector_dom_sf"/>
</dbReference>
<comment type="caution">
    <text evidence="2">The sequence shown here is derived from an EMBL/GenBank/DDBJ whole genome shotgun (WGS) entry which is preliminary data.</text>
</comment>
<dbReference type="InterPro" id="IPR029442">
    <property type="entry name" value="GyrI-like"/>
</dbReference>
<evidence type="ECO:0000313" key="2">
    <source>
        <dbReference type="EMBL" id="PVE45661.1"/>
    </source>
</evidence>
<evidence type="ECO:0000313" key="3">
    <source>
        <dbReference type="Proteomes" id="UP000244810"/>
    </source>
</evidence>
<dbReference type="Gene3D" id="3.20.80.10">
    <property type="entry name" value="Regulatory factor, effector binding domain"/>
    <property type="match status" value="1"/>
</dbReference>